<evidence type="ECO:0000313" key="2">
    <source>
        <dbReference type="Proteomes" id="UP000823485"/>
    </source>
</evidence>
<sequence>MMITNHPNNDHCSEYQLEVERMIYEGGGVFEDLHIRTAPSSKGGKPPEQKNG</sequence>
<organism evidence="1 2">
    <name type="scientific">Siminovitchia thermophila</name>
    <dbReference type="NCBI Taxonomy" id="1245522"/>
    <lineage>
        <taxon>Bacteria</taxon>
        <taxon>Bacillati</taxon>
        <taxon>Bacillota</taxon>
        <taxon>Bacilli</taxon>
        <taxon>Bacillales</taxon>
        <taxon>Bacillaceae</taxon>
        <taxon>Siminovitchia</taxon>
    </lineage>
</organism>
<proteinExistence type="predicted"/>
<reference evidence="1 2" key="1">
    <citation type="submission" date="2021-01" db="EMBL/GenBank/DDBJ databases">
        <title>Genomic Encyclopedia of Type Strains, Phase IV (KMG-IV): sequencing the most valuable type-strain genomes for metagenomic binning, comparative biology and taxonomic classification.</title>
        <authorList>
            <person name="Goeker M."/>
        </authorList>
    </citation>
    <scope>NUCLEOTIDE SEQUENCE [LARGE SCALE GENOMIC DNA]</scope>
    <source>
        <strain evidence="1 2">DSM 105453</strain>
    </source>
</reference>
<dbReference type="Proteomes" id="UP000823485">
    <property type="component" value="Unassembled WGS sequence"/>
</dbReference>
<keyword evidence="2" id="KW-1185">Reference proteome</keyword>
<gene>
    <name evidence="1" type="ORF">JOC94_003364</name>
</gene>
<dbReference type="RefSeq" id="WP_171973849.1">
    <property type="nucleotide sequence ID" value="NZ_JAFBFH010000025.1"/>
</dbReference>
<accession>A0ABS2RAZ2</accession>
<evidence type="ECO:0000313" key="1">
    <source>
        <dbReference type="EMBL" id="MBM7716344.1"/>
    </source>
</evidence>
<comment type="caution">
    <text evidence="1">The sequence shown here is derived from an EMBL/GenBank/DDBJ whole genome shotgun (WGS) entry which is preliminary data.</text>
</comment>
<dbReference type="EMBL" id="JAFBFH010000025">
    <property type="protein sequence ID" value="MBM7716344.1"/>
    <property type="molecule type" value="Genomic_DNA"/>
</dbReference>
<name>A0ABS2RAZ2_9BACI</name>
<protein>
    <submittedName>
        <fullName evidence="1">Uncharacterized protein</fullName>
    </submittedName>
</protein>